<dbReference type="Pfam" id="PF00347">
    <property type="entry name" value="Ribosomal_L6"/>
    <property type="match status" value="2"/>
</dbReference>
<dbReference type="FunFam" id="3.90.930.12:FF:000001">
    <property type="entry name" value="50S ribosomal protein L6"/>
    <property type="match status" value="1"/>
</dbReference>
<sequence>MSRIGKNPIPISSDIDVIIDNKKITIKGPKGELQHLLAPQIDIKNNKTELIVSINTENKISKQLHGLSRTLLNNMVIGVSKGFCKTLEIQGVGYRAQINQKNQLILNIGYSHSVQVNPPSGIKIEVENNTIIKIHGINKETVGQLAAKIRSLRPPEPYKGKGIRYTNEIIRRKVGKAGK</sequence>
<dbReference type="EMBL" id="MK408748">
    <property type="protein sequence ID" value="QBL75647.1"/>
    <property type="molecule type" value="Genomic_DNA"/>
</dbReference>
<dbReference type="NCBIfam" id="TIGR03654">
    <property type="entry name" value="L6_bact"/>
    <property type="match status" value="1"/>
</dbReference>
<dbReference type="InterPro" id="IPR000702">
    <property type="entry name" value="Ribosomal_uL6-like"/>
</dbReference>
<dbReference type="PIRSF" id="PIRSF002162">
    <property type="entry name" value="Ribosomal_L6"/>
    <property type="match status" value="1"/>
</dbReference>
<feature type="domain" description="Large ribosomal subunit protein uL6 alpha-beta" evidence="8">
    <location>
        <begin position="91"/>
        <end position="165"/>
    </location>
</feature>
<keyword evidence="9" id="KW-0934">Plastid</keyword>
<name>A0A482CHV7_9FLOR</name>
<dbReference type="GO" id="GO:0019843">
    <property type="term" value="F:rRNA binding"/>
    <property type="evidence" value="ECO:0007669"/>
    <property type="project" value="UniProtKB-KW"/>
</dbReference>
<dbReference type="RefSeq" id="YP_009589131.1">
    <property type="nucleotide sequence ID" value="NC_041636.1"/>
</dbReference>
<dbReference type="GO" id="GO:0002181">
    <property type="term" value="P:cytoplasmic translation"/>
    <property type="evidence" value="ECO:0007669"/>
    <property type="project" value="TreeGrafter"/>
</dbReference>
<keyword evidence="4 7" id="KW-0689">Ribosomal protein</keyword>
<keyword evidence="3" id="KW-0694">RNA-binding</keyword>
<dbReference type="HAMAP" id="MF_01365_B">
    <property type="entry name" value="Ribosomal_uL6_B"/>
    <property type="match status" value="1"/>
</dbReference>
<dbReference type="InterPro" id="IPR036789">
    <property type="entry name" value="Ribosomal_uL6-like_a/b-dom_sf"/>
</dbReference>
<dbReference type="GO" id="GO:0003735">
    <property type="term" value="F:structural constituent of ribosome"/>
    <property type="evidence" value="ECO:0007669"/>
    <property type="project" value="InterPro"/>
</dbReference>
<geneLocation type="plastid" evidence="9"/>
<dbReference type="Gene3D" id="3.90.930.12">
    <property type="entry name" value="Ribosomal protein L6, alpha-beta domain"/>
    <property type="match status" value="2"/>
</dbReference>
<dbReference type="PANTHER" id="PTHR11655:SF14">
    <property type="entry name" value="LARGE RIBOSOMAL SUBUNIT PROTEIN UL6M"/>
    <property type="match status" value="1"/>
</dbReference>
<evidence type="ECO:0000256" key="4">
    <source>
        <dbReference type="ARBA" id="ARBA00022980"/>
    </source>
</evidence>
<dbReference type="InterPro" id="IPR020040">
    <property type="entry name" value="Ribosomal_uL6_a/b-dom"/>
</dbReference>
<dbReference type="AlphaFoldDB" id="A0A482CHV7"/>
<dbReference type="SUPFAM" id="SSF56053">
    <property type="entry name" value="Ribosomal protein L6"/>
    <property type="match status" value="2"/>
</dbReference>
<keyword evidence="5 7" id="KW-0687">Ribonucleoprotein</keyword>
<dbReference type="GO" id="GO:0022625">
    <property type="term" value="C:cytosolic large ribosomal subunit"/>
    <property type="evidence" value="ECO:0007669"/>
    <property type="project" value="TreeGrafter"/>
</dbReference>
<proteinExistence type="inferred from homology"/>
<evidence type="ECO:0000256" key="1">
    <source>
        <dbReference type="ARBA" id="ARBA00009356"/>
    </source>
</evidence>
<feature type="domain" description="Large ribosomal subunit protein uL6 alpha-beta" evidence="8">
    <location>
        <begin position="14"/>
        <end position="82"/>
    </location>
</feature>
<evidence type="ECO:0000313" key="9">
    <source>
        <dbReference type="EMBL" id="QBL75647.1"/>
    </source>
</evidence>
<comment type="similarity">
    <text evidence="1 7">Belongs to the universal ribosomal protein uL6 family.</text>
</comment>
<dbReference type="InterPro" id="IPR019906">
    <property type="entry name" value="Ribosomal_uL6_bac-type"/>
</dbReference>
<gene>
    <name evidence="9" type="primary">rpl6</name>
</gene>
<dbReference type="GeneID" id="39720299"/>
<organism evidence="9">
    <name type="scientific">Corallina ferreyrae</name>
    <dbReference type="NCBI Taxonomy" id="2547422"/>
    <lineage>
        <taxon>Eukaryota</taxon>
        <taxon>Rhodophyta</taxon>
        <taxon>Florideophyceae</taxon>
        <taxon>Corallinophycidae</taxon>
        <taxon>Corallinales</taxon>
        <taxon>Corallinaceae</taxon>
        <taxon>Corallinoideae</taxon>
        <taxon>Corallina</taxon>
    </lineage>
</organism>
<evidence type="ECO:0000256" key="2">
    <source>
        <dbReference type="ARBA" id="ARBA00022730"/>
    </source>
</evidence>
<dbReference type="InterPro" id="IPR002358">
    <property type="entry name" value="Ribosomal_uL6_CS"/>
</dbReference>
<dbReference type="PANTHER" id="PTHR11655">
    <property type="entry name" value="60S/50S RIBOSOMAL PROTEIN L6/L9"/>
    <property type="match status" value="1"/>
</dbReference>
<evidence type="ECO:0000256" key="6">
    <source>
        <dbReference type="ARBA" id="ARBA00069413"/>
    </source>
</evidence>
<protein>
    <recommendedName>
        <fullName evidence="6">Large ribosomal subunit protein uL6c</fullName>
    </recommendedName>
</protein>
<evidence type="ECO:0000256" key="5">
    <source>
        <dbReference type="ARBA" id="ARBA00023274"/>
    </source>
</evidence>
<keyword evidence="2" id="KW-0699">rRNA-binding</keyword>
<evidence type="ECO:0000256" key="3">
    <source>
        <dbReference type="ARBA" id="ARBA00022884"/>
    </source>
</evidence>
<reference evidence="9" key="1">
    <citation type="journal article" date="2019" name="Mitochondrial DNA Part B Resour">
        <title>Conspecificity of the Peruvian Corallina ferreyrae with C. caespitosa (Corallinaceae, Rhodophyta) inferred from genomic analysis of the type specimen.</title>
        <authorList>
            <person name="Bustamante D.E."/>
            <person name="Calderon M.S."/>
            <person name="Hughey J.R."/>
        </authorList>
    </citation>
    <scope>NUCLEOTIDE SEQUENCE</scope>
</reference>
<accession>A0A482CHV7</accession>
<evidence type="ECO:0000256" key="7">
    <source>
        <dbReference type="RuleBase" id="RU003869"/>
    </source>
</evidence>
<dbReference type="PROSITE" id="PS00525">
    <property type="entry name" value="RIBOSOMAL_L6_1"/>
    <property type="match status" value="1"/>
</dbReference>
<evidence type="ECO:0000259" key="8">
    <source>
        <dbReference type="Pfam" id="PF00347"/>
    </source>
</evidence>
<dbReference type="PRINTS" id="PR00059">
    <property type="entry name" value="RIBOSOMALL6"/>
</dbReference>
<dbReference type="FunFam" id="3.90.930.12:FF:000002">
    <property type="entry name" value="50S ribosomal protein L6"/>
    <property type="match status" value="1"/>
</dbReference>